<dbReference type="AlphaFoldDB" id="A0A1I7WNM3"/>
<organism evidence="1 2">
    <name type="scientific">Heterorhabditis bacteriophora</name>
    <name type="common">Entomopathogenic nematode worm</name>
    <dbReference type="NCBI Taxonomy" id="37862"/>
    <lineage>
        <taxon>Eukaryota</taxon>
        <taxon>Metazoa</taxon>
        <taxon>Ecdysozoa</taxon>
        <taxon>Nematoda</taxon>
        <taxon>Chromadorea</taxon>
        <taxon>Rhabditida</taxon>
        <taxon>Rhabditina</taxon>
        <taxon>Rhabditomorpha</taxon>
        <taxon>Strongyloidea</taxon>
        <taxon>Heterorhabditidae</taxon>
        <taxon>Heterorhabditis</taxon>
    </lineage>
</organism>
<accession>A0A1I7WNM3</accession>
<evidence type="ECO:0000313" key="1">
    <source>
        <dbReference type="Proteomes" id="UP000095283"/>
    </source>
</evidence>
<dbReference type="Proteomes" id="UP000095283">
    <property type="component" value="Unplaced"/>
</dbReference>
<dbReference type="WBParaSite" id="Hba_06741">
    <property type="protein sequence ID" value="Hba_06741"/>
    <property type="gene ID" value="Hba_06741"/>
</dbReference>
<name>A0A1I7WNM3_HETBA</name>
<protein>
    <submittedName>
        <fullName evidence="2">Uncharacterized protein</fullName>
    </submittedName>
</protein>
<evidence type="ECO:0000313" key="2">
    <source>
        <dbReference type="WBParaSite" id="Hba_06741"/>
    </source>
</evidence>
<proteinExistence type="predicted"/>
<keyword evidence="1" id="KW-1185">Reference proteome</keyword>
<sequence>MKKKQLSTSLSVVKNVLSWPSGSRRCLACGGRGVDARRFHFDLLVLSNRQSFIVLCANQAKVRNRLKWGFRLFVEQTADNRASHNFHCSWMGFLEPGPCLSALKSQGFASALFAHLSFGRSVGYFWTLLKRSALRC</sequence>
<reference evidence="2" key="1">
    <citation type="submission" date="2016-11" db="UniProtKB">
        <authorList>
            <consortium name="WormBaseParasite"/>
        </authorList>
    </citation>
    <scope>IDENTIFICATION</scope>
</reference>